<dbReference type="InterPro" id="IPR036787">
    <property type="entry name" value="T_IF-3_N_sf"/>
</dbReference>
<organism evidence="7 8">
    <name type="scientific">Candidatus Portnoybacteria bacterium CG11_big_fil_rev_8_21_14_0_20_40_15</name>
    <dbReference type="NCBI Taxonomy" id="1974817"/>
    <lineage>
        <taxon>Bacteria</taxon>
        <taxon>Candidatus Portnoyibacteriota</taxon>
    </lineage>
</organism>
<dbReference type="Gene3D" id="3.10.20.80">
    <property type="entry name" value="Translation initiation factor 3 (IF-3), N-terminal domain"/>
    <property type="match status" value="1"/>
</dbReference>
<feature type="domain" description="Translation initiation factor 3 N-terminal" evidence="6">
    <location>
        <begin position="14"/>
        <end position="82"/>
    </location>
</feature>
<evidence type="ECO:0000256" key="4">
    <source>
        <dbReference type="NCBIfam" id="TIGR00168"/>
    </source>
</evidence>
<dbReference type="PANTHER" id="PTHR10938">
    <property type="entry name" value="TRANSLATION INITIATION FACTOR IF-3"/>
    <property type="match status" value="1"/>
</dbReference>
<dbReference type="GO" id="GO:0005737">
    <property type="term" value="C:cytoplasm"/>
    <property type="evidence" value="ECO:0007669"/>
    <property type="project" value="UniProtKB-ARBA"/>
</dbReference>
<dbReference type="InterPro" id="IPR001288">
    <property type="entry name" value="Translation_initiation_fac_3"/>
</dbReference>
<dbReference type="InterPro" id="IPR019815">
    <property type="entry name" value="Translation_initiation_fac_3_C"/>
</dbReference>
<dbReference type="NCBIfam" id="TIGR00168">
    <property type="entry name" value="infC"/>
    <property type="match status" value="1"/>
</dbReference>
<comment type="caution">
    <text evidence="7">The sequence shown here is derived from an EMBL/GenBank/DDBJ whole genome shotgun (WGS) entry which is preliminary data.</text>
</comment>
<dbReference type="FunFam" id="3.10.20.80:FF:000001">
    <property type="entry name" value="Translation initiation factor IF-3"/>
    <property type="match status" value="1"/>
</dbReference>
<evidence type="ECO:0000256" key="2">
    <source>
        <dbReference type="ARBA" id="ARBA00022540"/>
    </source>
</evidence>
<evidence type="ECO:0000259" key="6">
    <source>
        <dbReference type="Pfam" id="PF05198"/>
    </source>
</evidence>
<dbReference type="InterPro" id="IPR019814">
    <property type="entry name" value="Translation_initiation_fac_3_N"/>
</dbReference>
<dbReference type="Pfam" id="PF05198">
    <property type="entry name" value="IF3_N"/>
    <property type="match status" value="1"/>
</dbReference>
<dbReference type="GO" id="GO:0003743">
    <property type="term" value="F:translation initiation factor activity"/>
    <property type="evidence" value="ECO:0007669"/>
    <property type="project" value="UniProtKB-UniRule"/>
</dbReference>
<keyword evidence="3" id="KW-0648">Protein biosynthesis</keyword>
<dbReference type="GO" id="GO:0032790">
    <property type="term" value="P:ribosome disassembly"/>
    <property type="evidence" value="ECO:0007669"/>
    <property type="project" value="TreeGrafter"/>
</dbReference>
<evidence type="ECO:0000256" key="3">
    <source>
        <dbReference type="ARBA" id="ARBA00022917"/>
    </source>
</evidence>
<dbReference type="Pfam" id="PF00707">
    <property type="entry name" value="IF3_C"/>
    <property type="match status" value="1"/>
</dbReference>
<dbReference type="PANTHER" id="PTHR10938:SF0">
    <property type="entry name" value="TRANSLATION INITIATION FACTOR IF-3, MITOCHONDRIAL"/>
    <property type="match status" value="1"/>
</dbReference>
<name>A0A2H0KSD9_9BACT</name>
<dbReference type="SUPFAM" id="SSF55200">
    <property type="entry name" value="Translation initiation factor IF3, C-terminal domain"/>
    <property type="match status" value="1"/>
</dbReference>
<feature type="domain" description="Translation initiation factor 3 C-terminal" evidence="5">
    <location>
        <begin position="92"/>
        <end position="172"/>
    </location>
</feature>
<evidence type="ECO:0000256" key="1">
    <source>
        <dbReference type="ARBA" id="ARBA00005439"/>
    </source>
</evidence>
<reference evidence="7 8" key="1">
    <citation type="submission" date="2017-09" db="EMBL/GenBank/DDBJ databases">
        <title>Depth-based differentiation of microbial function through sediment-hosted aquifers and enrichment of novel symbionts in the deep terrestrial subsurface.</title>
        <authorList>
            <person name="Probst A.J."/>
            <person name="Ladd B."/>
            <person name="Jarett J.K."/>
            <person name="Geller-Mcgrath D.E."/>
            <person name="Sieber C.M."/>
            <person name="Emerson J.B."/>
            <person name="Anantharaman K."/>
            <person name="Thomas B.C."/>
            <person name="Malmstrom R."/>
            <person name="Stieglmeier M."/>
            <person name="Klingl A."/>
            <person name="Woyke T."/>
            <person name="Ryan C.M."/>
            <person name="Banfield J.F."/>
        </authorList>
    </citation>
    <scope>NUCLEOTIDE SEQUENCE [LARGE SCALE GENOMIC DNA]</scope>
    <source>
        <strain evidence="7">CG11_big_fil_rev_8_21_14_0_20_40_15</strain>
    </source>
</reference>
<dbReference type="GO" id="GO:0043022">
    <property type="term" value="F:ribosome binding"/>
    <property type="evidence" value="ECO:0007669"/>
    <property type="project" value="TreeGrafter"/>
</dbReference>
<sequence>MIFKRKYIFKQNRVNHQIRVPQVRLIDETGKQLGIVQTGQALQMAQDRGLDLIEVASKTDPPVCRIADFGKFQYQKEKQARQQKVHQKKSGLKGIRIGLNTAKHDLELKVNQAENFLKKGYKVRIEIILRGREKAFQNQAKHKIEEFKSLLKEGVAVEQPITRQPRGFSMIIGK</sequence>
<comment type="similarity">
    <text evidence="1">Belongs to the IF-3 family.</text>
</comment>
<evidence type="ECO:0000313" key="8">
    <source>
        <dbReference type="Proteomes" id="UP000229317"/>
    </source>
</evidence>
<dbReference type="AlphaFoldDB" id="A0A2H0KSD9"/>
<dbReference type="Proteomes" id="UP000229317">
    <property type="component" value="Unassembled WGS sequence"/>
</dbReference>
<dbReference type="InterPro" id="IPR036788">
    <property type="entry name" value="T_IF-3_C_sf"/>
</dbReference>
<proteinExistence type="inferred from homology"/>
<protein>
    <recommendedName>
        <fullName evidence="4">Translation initiation factor IF-3</fullName>
    </recommendedName>
</protein>
<dbReference type="SUPFAM" id="SSF54364">
    <property type="entry name" value="Translation initiation factor IF3, N-terminal domain"/>
    <property type="match status" value="1"/>
</dbReference>
<evidence type="ECO:0000259" key="5">
    <source>
        <dbReference type="Pfam" id="PF00707"/>
    </source>
</evidence>
<accession>A0A2H0KSD9</accession>
<dbReference type="Gene3D" id="3.30.110.10">
    <property type="entry name" value="Translation initiation factor 3 (IF-3), C-terminal domain"/>
    <property type="match status" value="1"/>
</dbReference>
<gene>
    <name evidence="7" type="ORF">COV84_03515</name>
</gene>
<keyword evidence="2 7" id="KW-0396">Initiation factor</keyword>
<dbReference type="EMBL" id="PCVO01000052">
    <property type="protein sequence ID" value="PIQ75017.1"/>
    <property type="molecule type" value="Genomic_DNA"/>
</dbReference>
<evidence type="ECO:0000313" key="7">
    <source>
        <dbReference type="EMBL" id="PIQ75017.1"/>
    </source>
</evidence>